<dbReference type="InterPro" id="IPR017475">
    <property type="entry name" value="EPS_sugar_tfrase"/>
</dbReference>
<dbReference type="NCBIfam" id="TIGR03023">
    <property type="entry name" value="WcaJ_sugtrans"/>
    <property type="match status" value="1"/>
</dbReference>
<organism evidence="10 11">
    <name type="scientific">Ideonella oryzae</name>
    <dbReference type="NCBI Taxonomy" id="2937441"/>
    <lineage>
        <taxon>Bacteria</taxon>
        <taxon>Pseudomonadati</taxon>
        <taxon>Pseudomonadota</taxon>
        <taxon>Betaproteobacteria</taxon>
        <taxon>Burkholderiales</taxon>
        <taxon>Sphaerotilaceae</taxon>
        <taxon>Ideonella</taxon>
    </lineage>
</organism>
<evidence type="ECO:0000256" key="1">
    <source>
        <dbReference type="ARBA" id="ARBA00004141"/>
    </source>
</evidence>
<feature type="transmembrane region" description="Helical" evidence="8">
    <location>
        <begin position="33"/>
        <end position="55"/>
    </location>
</feature>
<evidence type="ECO:0000256" key="6">
    <source>
        <dbReference type="ARBA" id="ARBA00023136"/>
    </source>
</evidence>
<feature type="region of interest" description="Disordered" evidence="7">
    <location>
        <begin position="1"/>
        <end position="22"/>
    </location>
</feature>
<dbReference type="EC" id="2.7.8.31" evidence="10"/>
<evidence type="ECO:0000313" key="11">
    <source>
        <dbReference type="Proteomes" id="UP001204851"/>
    </source>
</evidence>
<evidence type="ECO:0000256" key="3">
    <source>
        <dbReference type="ARBA" id="ARBA00022679"/>
    </source>
</evidence>
<dbReference type="InterPro" id="IPR003362">
    <property type="entry name" value="Bact_transf"/>
</dbReference>
<evidence type="ECO:0000256" key="4">
    <source>
        <dbReference type="ARBA" id="ARBA00022692"/>
    </source>
</evidence>
<dbReference type="PANTHER" id="PTHR30576">
    <property type="entry name" value="COLANIC BIOSYNTHESIS UDP-GLUCOSE LIPID CARRIER TRANSFERASE"/>
    <property type="match status" value="1"/>
</dbReference>
<dbReference type="SUPFAM" id="SSF51735">
    <property type="entry name" value="NAD(P)-binding Rossmann-fold domains"/>
    <property type="match status" value="1"/>
</dbReference>
<keyword evidence="4 8" id="KW-0812">Transmembrane</keyword>
<reference evidence="10 11" key="1">
    <citation type="submission" date="2022-06" db="EMBL/GenBank/DDBJ databases">
        <title>Ideonella sp. NS12-5 Genome sequencing and assembly.</title>
        <authorList>
            <person name="Jung Y."/>
        </authorList>
    </citation>
    <scope>NUCLEOTIDE SEQUENCE [LARGE SCALE GENOMIC DNA]</scope>
    <source>
        <strain evidence="10 11">NS12-5</strain>
    </source>
</reference>
<gene>
    <name evidence="10" type="ORF">M0L44_19885</name>
</gene>
<evidence type="ECO:0000256" key="5">
    <source>
        <dbReference type="ARBA" id="ARBA00022989"/>
    </source>
</evidence>
<comment type="similarity">
    <text evidence="2">Belongs to the bacterial sugar transferase family.</text>
</comment>
<feature type="transmembrane region" description="Helical" evidence="8">
    <location>
        <begin position="121"/>
        <end position="143"/>
    </location>
</feature>
<name>A0ABT1BRV1_9BURK</name>
<evidence type="ECO:0000256" key="7">
    <source>
        <dbReference type="SAM" id="MobiDB-lite"/>
    </source>
</evidence>
<feature type="domain" description="Bacterial sugar transferase" evidence="9">
    <location>
        <begin position="287"/>
        <end position="471"/>
    </location>
</feature>
<evidence type="ECO:0000256" key="2">
    <source>
        <dbReference type="ARBA" id="ARBA00006464"/>
    </source>
</evidence>
<dbReference type="Pfam" id="PF13727">
    <property type="entry name" value="CoA_binding_3"/>
    <property type="match status" value="1"/>
</dbReference>
<dbReference type="PANTHER" id="PTHR30576:SF21">
    <property type="entry name" value="UDP-GLUCOSE:UNDECAPRENYL-PHOSPHATE GLUCOSE-1-PHOSPHATE TRANSFERASE"/>
    <property type="match status" value="1"/>
</dbReference>
<keyword evidence="11" id="KW-1185">Reference proteome</keyword>
<feature type="transmembrane region" description="Helical" evidence="8">
    <location>
        <begin position="292"/>
        <end position="313"/>
    </location>
</feature>
<evidence type="ECO:0000259" key="9">
    <source>
        <dbReference type="Pfam" id="PF02397"/>
    </source>
</evidence>
<keyword evidence="5 8" id="KW-1133">Transmembrane helix</keyword>
<dbReference type="Proteomes" id="UP001204851">
    <property type="component" value="Unassembled WGS sequence"/>
</dbReference>
<evidence type="ECO:0000313" key="10">
    <source>
        <dbReference type="EMBL" id="MCO5978966.1"/>
    </source>
</evidence>
<comment type="caution">
    <text evidence="10">The sequence shown here is derived from an EMBL/GenBank/DDBJ whole genome shotgun (WGS) entry which is preliminary data.</text>
</comment>
<proteinExistence type="inferred from homology"/>
<feature type="transmembrane region" description="Helical" evidence="8">
    <location>
        <begin position="61"/>
        <end position="78"/>
    </location>
</feature>
<dbReference type="GO" id="GO:0089702">
    <property type="term" value="F:undecaprenyl-phosphate glucose phosphotransferase activity"/>
    <property type="evidence" value="ECO:0007669"/>
    <property type="project" value="UniProtKB-EC"/>
</dbReference>
<dbReference type="InterPro" id="IPR036291">
    <property type="entry name" value="NAD(P)-bd_dom_sf"/>
</dbReference>
<protein>
    <submittedName>
        <fullName evidence="10">Undecaprenyl-phosphate glucose phosphotransferase</fullName>
        <ecNumber evidence="10">2.7.8.31</ecNumber>
    </submittedName>
</protein>
<comment type="subcellular location">
    <subcellularLocation>
        <location evidence="1">Membrane</location>
        <topology evidence="1">Multi-pass membrane protein</topology>
    </subcellularLocation>
</comment>
<dbReference type="InterPro" id="IPR017473">
    <property type="entry name" value="Undecaprenyl-P_gluc_Ptfrase"/>
</dbReference>
<keyword evidence="6 8" id="KW-0472">Membrane</keyword>
<keyword evidence="3 10" id="KW-0808">Transferase</keyword>
<dbReference type="Gene3D" id="3.40.50.720">
    <property type="entry name" value="NAD(P)-binding Rossmann-like Domain"/>
    <property type="match status" value="1"/>
</dbReference>
<dbReference type="NCBIfam" id="TIGR03025">
    <property type="entry name" value="EPS_sugtrans"/>
    <property type="match status" value="1"/>
</dbReference>
<accession>A0ABT1BRV1</accession>
<dbReference type="RefSeq" id="WP_252771929.1">
    <property type="nucleotide sequence ID" value="NZ_JAMXMC010000015.1"/>
</dbReference>
<evidence type="ECO:0000256" key="8">
    <source>
        <dbReference type="SAM" id="Phobius"/>
    </source>
</evidence>
<feature type="transmembrane region" description="Helical" evidence="8">
    <location>
        <begin position="85"/>
        <end position="109"/>
    </location>
</feature>
<dbReference type="EMBL" id="JAMXMC010000015">
    <property type="protein sequence ID" value="MCO5978966.1"/>
    <property type="molecule type" value="Genomic_DNA"/>
</dbReference>
<dbReference type="Pfam" id="PF02397">
    <property type="entry name" value="Bac_transf"/>
    <property type="match status" value="1"/>
</dbReference>
<sequence>MKTTSTLAGQDRRPDQGEGAQPAFAARPATVPAMVASVLEPAVAALGLLVAHGVFHQPFGGPSKALLVLLLVLMFPGVDRFGRSGIGLIIDIGLSWAGTLIVLLLLGYATDALQEFDRTMLMAWGIGVPLVQWALVWTGSTLVQHHATLPNNQRTAVVVGANRMGVRVAHMLQTRHGRGRELLGFFDDRSRDRLELPDNMALVGKLESLPAFIDANSVKDVYITLSLTSQPRILKLLEALENSTAELHYVPDVFGVSIIQGRLADIDGVPVVSLRVTPFTGVNGLLKRISDLVLASLILILISPVLLAVAIGVKRSSPGPVLFKQRRTGLDGEVIEVFKFRSMTVQDNGDDVKQAIRGDQRITPFGAFIRRTSLDELPQFINVLQGRMSIVGPRPHAVAHNEQYRKIVRAYMARHKVKPGITGWAQVNGLRGETDTVEKMARRVEYDLEYLRNWSLGMDLLIIARTAKLMFFDRNAY</sequence>